<gene>
    <name evidence="1" type="ORF">BLA29_009904</name>
</gene>
<accession>A0A1Y3AVJ6</accession>
<comment type="caution">
    <text evidence="1">The sequence shown here is derived from an EMBL/GenBank/DDBJ whole genome shotgun (WGS) entry which is preliminary data.</text>
</comment>
<reference evidence="1 2" key="1">
    <citation type="submission" date="2017-03" db="EMBL/GenBank/DDBJ databases">
        <title>Genome Survey of Euroglyphus maynei.</title>
        <authorList>
            <person name="Arlian L.G."/>
            <person name="Morgan M.S."/>
            <person name="Rider S.D."/>
        </authorList>
    </citation>
    <scope>NUCLEOTIDE SEQUENCE [LARGE SCALE GENOMIC DNA]</scope>
    <source>
        <strain evidence="1">Arlian Lab</strain>
        <tissue evidence="1">Whole body</tissue>
    </source>
</reference>
<dbReference type="OrthoDB" id="6532781at2759"/>
<sequence>MDKSWTALVESAGQMDIISIYQICDFQPSWRSTDPYDWPSHPIIYNTDDFIKREAKILFIDR</sequence>
<organism evidence="1 2">
    <name type="scientific">Euroglyphus maynei</name>
    <name type="common">Mayne's house dust mite</name>
    <dbReference type="NCBI Taxonomy" id="6958"/>
    <lineage>
        <taxon>Eukaryota</taxon>
        <taxon>Metazoa</taxon>
        <taxon>Ecdysozoa</taxon>
        <taxon>Arthropoda</taxon>
        <taxon>Chelicerata</taxon>
        <taxon>Arachnida</taxon>
        <taxon>Acari</taxon>
        <taxon>Acariformes</taxon>
        <taxon>Sarcoptiformes</taxon>
        <taxon>Astigmata</taxon>
        <taxon>Psoroptidia</taxon>
        <taxon>Analgoidea</taxon>
        <taxon>Pyroglyphidae</taxon>
        <taxon>Pyroglyphinae</taxon>
        <taxon>Euroglyphus</taxon>
    </lineage>
</organism>
<dbReference type="AlphaFoldDB" id="A0A1Y3AVJ6"/>
<proteinExistence type="predicted"/>
<evidence type="ECO:0000313" key="1">
    <source>
        <dbReference type="EMBL" id="OTF72512.1"/>
    </source>
</evidence>
<evidence type="ECO:0000313" key="2">
    <source>
        <dbReference type="Proteomes" id="UP000194236"/>
    </source>
</evidence>
<dbReference type="EMBL" id="MUJZ01055858">
    <property type="protein sequence ID" value="OTF72512.1"/>
    <property type="molecule type" value="Genomic_DNA"/>
</dbReference>
<name>A0A1Y3AVJ6_EURMA</name>
<protein>
    <submittedName>
        <fullName evidence="1">Uncharacterized protein</fullName>
    </submittedName>
</protein>
<dbReference type="Proteomes" id="UP000194236">
    <property type="component" value="Unassembled WGS sequence"/>
</dbReference>
<keyword evidence="2" id="KW-1185">Reference proteome</keyword>